<feature type="binding site" evidence="10">
    <location>
        <begin position="124"/>
        <end position="130"/>
    </location>
    <ligand>
        <name>ATP</name>
        <dbReference type="ChEBI" id="CHEBI:30616"/>
    </ligand>
</feature>
<keyword evidence="6 10" id="KW-0133">Cell shape</keyword>
<dbReference type="HAMAP" id="MF_02019">
    <property type="entry name" value="MurF"/>
    <property type="match status" value="1"/>
</dbReference>
<evidence type="ECO:0000256" key="11">
    <source>
        <dbReference type="RuleBase" id="RU004136"/>
    </source>
</evidence>
<keyword evidence="8 10" id="KW-0131">Cell cycle</keyword>
<keyword evidence="3 10" id="KW-0132">Cell division</keyword>
<dbReference type="Pfam" id="PF01225">
    <property type="entry name" value="Mur_ligase"/>
    <property type="match status" value="1"/>
</dbReference>
<dbReference type="GO" id="GO:0016874">
    <property type="term" value="F:ligase activity"/>
    <property type="evidence" value="ECO:0007669"/>
    <property type="project" value="UniProtKB-KW"/>
</dbReference>
<keyword evidence="9 10" id="KW-0961">Cell wall biogenesis/degradation</keyword>
<dbReference type="RefSeq" id="WP_074199026.1">
    <property type="nucleotide sequence ID" value="NZ_FSQZ01000001.1"/>
</dbReference>
<comment type="function">
    <text evidence="10 11">Involved in cell wall formation. Catalyzes the final step in the synthesis of UDP-N-acetylmuramoyl-pentapeptide, the precursor of murein.</text>
</comment>
<sequence>MNCKHASSITLTIGNLLGCTSVCGKDIGMPCRVETDSRKIKDGDIFVALKGERLDGHDFILDAVRRGARGVIFKQEEMPKYSELLQGKDVTLFGVQSPERAIVDAAVRYLSSFSSLKDIIAITGSVGKTTTKDAIGRILQGKYKAHVSAGNHNTLLGCSLTVLSAPSDTEYLVLEMGANAKGEIAEIADHFPPSMAVITSVEPVHLEGFGDIRGVLEAKLEIVTPHCEVLFINGDCSLLAEGVAALTDRPSRVITIGRDPSCMFKILDTKLHQDGHQYLREVLIETPLGVAQLESKLWGEQHAMVVAVATAVGYEIGLNFDDIASSLREMSSPKGRGALLKSDEGIMFVDESYNASPVTVKAALKNLLGIPSRGRRIAVLGGMRELGGFEREFHREVFETAISVADVTILYGKEWNNLSANGKEVLHLHDIEEIVNYLKGILRSGDIVLVKGSRVYEMERIYEWWSLNEL</sequence>
<feature type="domain" description="Mur ligase C-terminal" evidence="13">
    <location>
        <begin position="335"/>
        <end position="454"/>
    </location>
</feature>
<dbReference type="SUPFAM" id="SSF53623">
    <property type="entry name" value="MurD-like peptide ligases, catalytic domain"/>
    <property type="match status" value="1"/>
</dbReference>
<comment type="catalytic activity">
    <reaction evidence="10 11">
        <text>D-alanyl-D-alanine + UDP-N-acetyl-alpha-D-muramoyl-L-alanyl-gamma-D-glutamyl-meso-2,6-diaminopimelate + ATP = UDP-N-acetyl-alpha-D-muramoyl-L-alanyl-gamma-D-glutamyl-meso-2,6-diaminopimeloyl-D-alanyl-D-alanine + ADP + phosphate + H(+)</text>
        <dbReference type="Rhea" id="RHEA:28374"/>
        <dbReference type="ChEBI" id="CHEBI:15378"/>
        <dbReference type="ChEBI" id="CHEBI:30616"/>
        <dbReference type="ChEBI" id="CHEBI:43474"/>
        <dbReference type="ChEBI" id="CHEBI:57822"/>
        <dbReference type="ChEBI" id="CHEBI:61386"/>
        <dbReference type="ChEBI" id="CHEBI:83905"/>
        <dbReference type="ChEBI" id="CHEBI:456216"/>
        <dbReference type="EC" id="6.3.2.10"/>
    </reaction>
</comment>
<dbReference type="InterPro" id="IPR000713">
    <property type="entry name" value="Mur_ligase_N"/>
</dbReference>
<name>A0ABY1JAW8_9BACT</name>
<evidence type="ECO:0000313" key="16">
    <source>
        <dbReference type="Proteomes" id="UP000185093"/>
    </source>
</evidence>
<dbReference type="EC" id="6.3.2.10" evidence="10 11"/>
<dbReference type="InterPro" id="IPR036565">
    <property type="entry name" value="Mur-like_cat_sf"/>
</dbReference>
<dbReference type="NCBIfam" id="TIGR01143">
    <property type="entry name" value="murF"/>
    <property type="match status" value="1"/>
</dbReference>
<evidence type="ECO:0000256" key="5">
    <source>
        <dbReference type="ARBA" id="ARBA00022840"/>
    </source>
</evidence>
<evidence type="ECO:0000256" key="9">
    <source>
        <dbReference type="ARBA" id="ARBA00023316"/>
    </source>
</evidence>
<evidence type="ECO:0000259" key="14">
    <source>
        <dbReference type="Pfam" id="PF08245"/>
    </source>
</evidence>
<gene>
    <name evidence="10" type="primary">murF</name>
    <name evidence="15" type="ORF">SAMN05444368_0235</name>
</gene>
<evidence type="ECO:0000256" key="4">
    <source>
        <dbReference type="ARBA" id="ARBA00022741"/>
    </source>
</evidence>
<comment type="similarity">
    <text evidence="10">Belongs to the MurCDEF family. MurF subfamily.</text>
</comment>
<keyword evidence="4 10" id="KW-0547">Nucleotide-binding</keyword>
<keyword evidence="5 10" id="KW-0067">ATP-binding</keyword>
<comment type="pathway">
    <text evidence="10 11">Cell wall biogenesis; peptidoglycan biosynthesis.</text>
</comment>
<dbReference type="PANTHER" id="PTHR43024:SF1">
    <property type="entry name" value="UDP-N-ACETYLMURAMOYL-TRIPEPTIDE--D-ALANYL-D-ALANINE LIGASE"/>
    <property type="match status" value="1"/>
</dbReference>
<proteinExistence type="inferred from homology"/>
<dbReference type="Gene3D" id="3.40.1390.10">
    <property type="entry name" value="MurE/MurF, N-terminal domain"/>
    <property type="match status" value="1"/>
</dbReference>
<dbReference type="InterPro" id="IPR005863">
    <property type="entry name" value="UDP-N-AcMur_synth"/>
</dbReference>
<evidence type="ECO:0000259" key="12">
    <source>
        <dbReference type="Pfam" id="PF01225"/>
    </source>
</evidence>
<keyword evidence="16" id="KW-1185">Reference proteome</keyword>
<dbReference type="InterPro" id="IPR013221">
    <property type="entry name" value="Mur_ligase_cen"/>
</dbReference>
<dbReference type="Proteomes" id="UP000185093">
    <property type="component" value="Unassembled WGS sequence"/>
</dbReference>
<feature type="domain" description="Mur ligase N-terminal catalytic" evidence="12">
    <location>
        <begin position="33"/>
        <end position="77"/>
    </location>
</feature>
<dbReference type="InterPro" id="IPR036615">
    <property type="entry name" value="Mur_ligase_C_dom_sf"/>
</dbReference>
<evidence type="ECO:0000256" key="10">
    <source>
        <dbReference type="HAMAP-Rule" id="MF_02019"/>
    </source>
</evidence>
<evidence type="ECO:0000259" key="13">
    <source>
        <dbReference type="Pfam" id="PF02875"/>
    </source>
</evidence>
<protein>
    <recommendedName>
        <fullName evidence="10 11">UDP-N-acetylmuramoyl-tripeptide--D-alanyl-D-alanine ligase</fullName>
        <ecNumber evidence="10 11">6.3.2.10</ecNumber>
    </recommendedName>
    <alternativeName>
        <fullName evidence="10">D-alanyl-D-alanine-adding enzyme</fullName>
    </alternativeName>
</protein>
<evidence type="ECO:0000313" key="15">
    <source>
        <dbReference type="EMBL" id="SIN62736.1"/>
    </source>
</evidence>
<evidence type="ECO:0000256" key="7">
    <source>
        <dbReference type="ARBA" id="ARBA00022984"/>
    </source>
</evidence>
<dbReference type="Pfam" id="PF08245">
    <property type="entry name" value="Mur_ligase_M"/>
    <property type="match status" value="1"/>
</dbReference>
<dbReference type="Pfam" id="PF02875">
    <property type="entry name" value="Mur_ligase_C"/>
    <property type="match status" value="1"/>
</dbReference>
<dbReference type="PANTHER" id="PTHR43024">
    <property type="entry name" value="UDP-N-ACETYLMURAMOYL-TRIPEPTIDE--D-ALANYL-D-ALANINE LIGASE"/>
    <property type="match status" value="1"/>
</dbReference>
<dbReference type="Gene3D" id="3.40.1190.10">
    <property type="entry name" value="Mur-like, catalytic domain"/>
    <property type="match status" value="1"/>
</dbReference>
<organism evidence="15 16">
    <name type="scientific">Acetomicrobium flavidum</name>
    <dbReference type="NCBI Taxonomy" id="49896"/>
    <lineage>
        <taxon>Bacteria</taxon>
        <taxon>Thermotogati</taxon>
        <taxon>Synergistota</taxon>
        <taxon>Synergistia</taxon>
        <taxon>Synergistales</taxon>
        <taxon>Acetomicrobiaceae</taxon>
        <taxon>Acetomicrobium</taxon>
    </lineage>
</organism>
<dbReference type="Gene3D" id="3.90.190.20">
    <property type="entry name" value="Mur ligase, C-terminal domain"/>
    <property type="match status" value="1"/>
</dbReference>
<evidence type="ECO:0000256" key="3">
    <source>
        <dbReference type="ARBA" id="ARBA00022618"/>
    </source>
</evidence>
<dbReference type="InterPro" id="IPR035911">
    <property type="entry name" value="MurE/MurF_N"/>
</dbReference>
<feature type="domain" description="Mur ligase central" evidence="14">
    <location>
        <begin position="122"/>
        <end position="312"/>
    </location>
</feature>
<dbReference type="SUPFAM" id="SSF53244">
    <property type="entry name" value="MurD-like peptide ligases, peptide-binding domain"/>
    <property type="match status" value="1"/>
</dbReference>
<keyword evidence="7 10" id="KW-0573">Peptidoglycan synthesis</keyword>
<keyword evidence="1 10" id="KW-0963">Cytoplasm</keyword>
<evidence type="ECO:0000256" key="1">
    <source>
        <dbReference type="ARBA" id="ARBA00022490"/>
    </source>
</evidence>
<dbReference type="SUPFAM" id="SSF63418">
    <property type="entry name" value="MurE/MurF N-terminal domain"/>
    <property type="match status" value="1"/>
</dbReference>
<evidence type="ECO:0000256" key="2">
    <source>
        <dbReference type="ARBA" id="ARBA00022598"/>
    </source>
</evidence>
<dbReference type="InterPro" id="IPR051046">
    <property type="entry name" value="MurCDEF_CellWall_CoF430Synth"/>
</dbReference>
<comment type="subcellular location">
    <subcellularLocation>
        <location evidence="10 11">Cytoplasm</location>
    </subcellularLocation>
</comment>
<dbReference type="EMBL" id="FSQZ01000001">
    <property type="protein sequence ID" value="SIN62736.1"/>
    <property type="molecule type" value="Genomic_DNA"/>
</dbReference>
<dbReference type="InterPro" id="IPR004101">
    <property type="entry name" value="Mur_ligase_C"/>
</dbReference>
<comment type="caution">
    <text evidence="15">The sequence shown here is derived from an EMBL/GenBank/DDBJ whole genome shotgun (WGS) entry which is preliminary data.</text>
</comment>
<reference evidence="15 16" key="1">
    <citation type="submission" date="2016-11" db="EMBL/GenBank/DDBJ databases">
        <authorList>
            <person name="Varghese N."/>
            <person name="Submissions S."/>
        </authorList>
    </citation>
    <scope>NUCLEOTIDE SEQUENCE [LARGE SCALE GENOMIC DNA]</scope>
    <source>
        <strain evidence="15 16">DSM 20664</strain>
    </source>
</reference>
<keyword evidence="2 10" id="KW-0436">Ligase</keyword>
<evidence type="ECO:0000256" key="6">
    <source>
        <dbReference type="ARBA" id="ARBA00022960"/>
    </source>
</evidence>
<evidence type="ECO:0000256" key="8">
    <source>
        <dbReference type="ARBA" id="ARBA00023306"/>
    </source>
</evidence>
<accession>A0ABY1JAW8</accession>